<reference evidence="2 3" key="1">
    <citation type="submission" date="2017-09" db="EMBL/GenBank/DDBJ databases">
        <title>Complete Genome Sequences of Two Strains of the Meat Spoilage Bacterium Brochothrix thermosphacta Isolated from Ground Chicken.</title>
        <authorList>
            <person name="Paoli G.C."/>
            <person name="Wijey C."/>
            <person name="Chen C.-Y."/>
            <person name="Nguyen L."/>
            <person name="Yan X."/>
            <person name="Irwin P.L."/>
        </authorList>
    </citation>
    <scope>NUCLEOTIDE SEQUENCE [LARGE SCALE GENOMIC DNA]</scope>
    <source>
        <strain evidence="2 3">BI</strain>
    </source>
</reference>
<dbReference type="Pfam" id="PF06612">
    <property type="entry name" value="DUF1146"/>
    <property type="match status" value="1"/>
</dbReference>
<gene>
    <name evidence="2" type="ORF">CNY62_06920</name>
</gene>
<feature type="transmembrane region" description="Helical" evidence="1">
    <location>
        <begin position="27"/>
        <end position="50"/>
    </location>
</feature>
<name>A0A291C1B8_BROTH</name>
<accession>A0A291C1B8</accession>
<keyword evidence="3" id="KW-1185">Reference proteome</keyword>
<keyword evidence="1" id="KW-1133">Transmembrane helix</keyword>
<dbReference type="STRING" id="2756.BFR44_09870"/>
<dbReference type="OrthoDB" id="1651016at2"/>
<protein>
    <submittedName>
        <fullName evidence="2">DUF1146 domain-containing protein</fullName>
    </submittedName>
</protein>
<dbReference type="InterPro" id="IPR009526">
    <property type="entry name" value="DUF1146"/>
</dbReference>
<keyword evidence="1" id="KW-0812">Transmembrane</keyword>
<evidence type="ECO:0000256" key="1">
    <source>
        <dbReference type="SAM" id="Phobius"/>
    </source>
</evidence>
<evidence type="ECO:0000313" key="2">
    <source>
        <dbReference type="EMBL" id="ATF27243.1"/>
    </source>
</evidence>
<keyword evidence="1" id="KW-0472">Membrane</keyword>
<dbReference type="NCBIfam" id="TIGR02327">
    <property type="entry name" value="int_mem_ywzB"/>
    <property type="match status" value="1"/>
</dbReference>
<dbReference type="Proteomes" id="UP000243591">
    <property type="component" value="Chromosome"/>
</dbReference>
<organism evidence="2 3">
    <name type="scientific">Brochothrix thermosphacta</name>
    <name type="common">Microbacterium thermosphactum</name>
    <dbReference type="NCBI Taxonomy" id="2756"/>
    <lineage>
        <taxon>Bacteria</taxon>
        <taxon>Bacillati</taxon>
        <taxon>Bacillota</taxon>
        <taxon>Bacilli</taxon>
        <taxon>Bacillales</taxon>
        <taxon>Listeriaceae</taxon>
        <taxon>Brochothrix</taxon>
    </lineage>
</organism>
<evidence type="ECO:0000313" key="3">
    <source>
        <dbReference type="Proteomes" id="UP000243591"/>
    </source>
</evidence>
<dbReference type="AlphaFoldDB" id="A0A291C1B8"/>
<proteinExistence type="predicted"/>
<dbReference type="EMBL" id="CP023483">
    <property type="protein sequence ID" value="ATF27243.1"/>
    <property type="molecule type" value="Genomic_DNA"/>
</dbReference>
<sequence length="57" mass="6355">MGIAFFSLQALDLEKMIRKNKVVQARLLYILLAVALGYGVSSFFLSYLLAAQNLPSF</sequence>
<dbReference type="KEGG" id="bths:CNY62_06920"/>